<dbReference type="Pfam" id="PF04842">
    <property type="entry name" value="DUF639"/>
    <property type="match status" value="1"/>
</dbReference>
<evidence type="ECO:0008006" key="5">
    <source>
        <dbReference type="Google" id="ProtNLM"/>
    </source>
</evidence>
<dbReference type="Gramene" id="TVU16573">
    <property type="protein sequence ID" value="TVU16573"/>
    <property type="gene ID" value="EJB05_40144"/>
</dbReference>
<keyword evidence="2" id="KW-0812">Transmembrane</keyword>
<organism evidence="3 4">
    <name type="scientific">Eragrostis curvula</name>
    <name type="common">weeping love grass</name>
    <dbReference type="NCBI Taxonomy" id="38414"/>
    <lineage>
        <taxon>Eukaryota</taxon>
        <taxon>Viridiplantae</taxon>
        <taxon>Streptophyta</taxon>
        <taxon>Embryophyta</taxon>
        <taxon>Tracheophyta</taxon>
        <taxon>Spermatophyta</taxon>
        <taxon>Magnoliopsida</taxon>
        <taxon>Liliopsida</taxon>
        <taxon>Poales</taxon>
        <taxon>Poaceae</taxon>
        <taxon>PACMAD clade</taxon>
        <taxon>Chloridoideae</taxon>
        <taxon>Eragrostideae</taxon>
        <taxon>Eragrostidinae</taxon>
        <taxon>Eragrostis</taxon>
    </lineage>
</organism>
<dbReference type="OrthoDB" id="742491at2759"/>
<evidence type="ECO:0000256" key="1">
    <source>
        <dbReference type="SAM" id="MobiDB-lite"/>
    </source>
</evidence>
<dbReference type="InterPro" id="IPR006927">
    <property type="entry name" value="DUF639"/>
</dbReference>
<feature type="compositionally biased region" description="Basic and acidic residues" evidence="1">
    <location>
        <begin position="22"/>
        <end position="45"/>
    </location>
</feature>
<feature type="transmembrane region" description="Helical" evidence="2">
    <location>
        <begin position="635"/>
        <end position="667"/>
    </location>
</feature>
<evidence type="ECO:0000313" key="4">
    <source>
        <dbReference type="Proteomes" id="UP000324897"/>
    </source>
</evidence>
<feature type="region of interest" description="Disordered" evidence="1">
    <location>
        <begin position="1"/>
        <end position="58"/>
    </location>
</feature>
<dbReference type="EMBL" id="RWGY01000031">
    <property type="protein sequence ID" value="TVU16573.1"/>
    <property type="molecule type" value="Genomic_DNA"/>
</dbReference>
<proteinExistence type="predicted"/>
<dbReference type="AlphaFoldDB" id="A0A5J9TYW3"/>
<keyword evidence="4" id="KW-1185">Reference proteome</keyword>
<dbReference type="PANTHER" id="PTHR31860">
    <property type="entry name" value="HEAT-INDUCIBLE TRANSCRIPTION REPRESSOR (DUF639)-RELATED"/>
    <property type="match status" value="1"/>
</dbReference>
<reference evidence="3 4" key="1">
    <citation type="journal article" date="2019" name="Sci. Rep.">
        <title>A high-quality genome of Eragrostis curvula grass provides insights into Poaceae evolution and supports new strategies to enhance forage quality.</title>
        <authorList>
            <person name="Carballo J."/>
            <person name="Santos B.A.C.M."/>
            <person name="Zappacosta D."/>
            <person name="Garbus I."/>
            <person name="Selva J.P."/>
            <person name="Gallo C.A."/>
            <person name="Diaz A."/>
            <person name="Albertini E."/>
            <person name="Caccamo M."/>
            <person name="Echenique V."/>
        </authorList>
    </citation>
    <scope>NUCLEOTIDE SEQUENCE [LARGE SCALE GENOMIC DNA]</scope>
    <source>
        <strain evidence="4">cv. Victoria</strain>
        <tissue evidence="3">Leaf</tissue>
    </source>
</reference>
<protein>
    <recommendedName>
        <fullName evidence="5">DUF639 domain-containing protein</fullName>
    </recommendedName>
</protein>
<evidence type="ECO:0000313" key="3">
    <source>
        <dbReference type="EMBL" id="TVU16573.1"/>
    </source>
</evidence>
<comment type="caution">
    <text evidence="3">The sequence shown here is derived from an EMBL/GenBank/DDBJ whole genome shotgun (WGS) entry which is preliminary data.</text>
</comment>
<dbReference type="PANTHER" id="PTHR31860:SF19">
    <property type="entry name" value="OS04G0677400 PROTEIN"/>
    <property type="match status" value="1"/>
</dbReference>
<keyword evidence="2" id="KW-0472">Membrane</keyword>
<sequence>HVCRGEFATRALRTSDPGGRSGGDRERAPNHPSAKRQETQTKEGFFESTARHGNAPPSCLNRAVRRAASGRRRRIGRCLPPPARPPPRTTGLLEGLFDRWRPHQEKPIEAAAMAIGAPTPIPPLSTTAASVVHRCARIVGVPVDELLRRFDDEEQAGGPLEYARSVVEYCSYIALRVETRRHGHLGDREFHSLTYDMMLAWEAPDEETDAEFQKTAFSILGDNADDEDGGSIFHSSPTQMAIQVDGRRTVGPEAFAKIAPACPAMAHPITVRNLFDTLTNSTGGRLPFLIYHKYLKNLDQVLSTAIRISGGHKAPPLQLSEGEVILDVYGAATTKPVLQHIGTSTWPGRLTLTTNALYFEAIGVDFSYGEAVVYDLAKDLKQLVKRESTGPWGAPLFDKGVMYKSSSTTEPVFFEFPQFQGCTRRDYWFAIIKEVLHAHKFIRKYSLANFQKAEALSVATLGILRYRTLKESFHVVPSHFKTTLAFNLAEKLPKGDKVLEALYAQLQQHCSRFRGGGDFAESSSSELTLVDPFPLSAYTMVRMGLLTLEEEDNTEERDFTVRDVQIGRTSSVQMALDRSFGYSGRVEAARASLDQVKLEDIDTNVAVLKELLFPLIELGKTLFALTEWEDQLKSYVFLLCFLYMVYSGWIWFMFPGFLLACTLFMLWHKHYGNGQLIGAFEVTTPPKRRTVEQLLVLQEAISQLEGQVQAANIFLLKLRSLLLAAFPQSTNKVVAALFVVAAAFTFMPFRSIVLLIFLEAYTRQMPARKKSSEKLVRRLREWWLRIPAAPVQVLRPQDNTWRSRLRSR</sequence>
<gene>
    <name evidence="3" type="ORF">EJB05_40144</name>
</gene>
<keyword evidence="2" id="KW-1133">Transmembrane helix</keyword>
<evidence type="ECO:0000256" key="2">
    <source>
        <dbReference type="SAM" id="Phobius"/>
    </source>
</evidence>
<feature type="transmembrane region" description="Helical" evidence="2">
    <location>
        <begin position="733"/>
        <end position="761"/>
    </location>
</feature>
<feature type="non-terminal residue" evidence="3">
    <location>
        <position position="1"/>
    </location>
</feature>
<accession>A0A5J9TYW3</accession>
<dbReference type="Proteomes" id="UP000324897">
    <property type="component" value="Unassembled WGS sequence"/>
</dbReference>
<name>A0A5J9TYW3_9POAL</name>